<proteinExistence type="predicted"/>
<evidence type="ECO:0000256" key="1">
    <source>
        <dbReference type="SAM" id="MobiDB-lite"/>
    </source>
</evidence>
<reference evidence="3" key="1">
    <citation type="journal article" date="2014" name="Proc. Natl. Acad. Sci. U.S.A.">
        <title>Extensive sampling of basidiomycete genomes demonstrates inadequacy of the white-rot/brown-rot paradigm for wood decay fungi.</title>
        <authorList>
            <person name="Riley R."/>
            <person name="Salamov A.A."/>
            <person name="Brown D.W."/>
            <person name="Nagy L.G."/>
            <person name="Floudas D."/>
            <person name="Held B.W."/>
            <person name="Levasseur A."/>
            <person name="Lombard V."/>
            <person name="Morin E."/>
            <person name="Otillar R."/>
            <person name="Lindquist E.A."/>
            <person name="Sun H."/>
            <person name="LaButti K.M."/>
            <person name="Schmutz J."/>
            <person name="Jabbour D."/>
            <person name="Luo H."/>
            <person name="Baker S.E."/>
            <person name="Pisabarro A.G."/>
            <person name="Walton J.D."/>
            <person name="Blanchette R.A."/>
            <person name="Henrissat B."/>
            <person name="Martin F."/>
            <person name="Cullen D."/>
            <person name="Hibbett D.S."/>
            <person name="Grigoriev I.V."/>
        </authorList>
    </citation>
    <scope>NUCLEOTIDE SEQUENCE [LARGE SCALE GENOMIC DNA]</scope>
    <source>
        <strain evidence="3">CBS 339.88</strain>
    </source>
</reference>
<keyword evidence="3" id="KW-1185">Reference proteome</keyword>
<protein>
    <submittedName>
        <fullName evidence="2">Uncharacterized protein</fullName>
    </submittedName>
</protein>
<feature type="region of interest" description="Disordered" evidence="1">
    <location>
        <begin position="79"/>
        <end position="98"/>
    </location>
</feature>
<accession>A0A067TS53</accession>
<feature type="compositionally biased region" description="Polar residues" evidence="1">
    <location>
        <begin position="88"/>
        <end position="97"/>
    </location>
</feature>
<dbReference type="HOGENOM" id="CLU_1310210_0_0_1"/>
<evidence type="ECO:0000313" key="3">
    <source>
        <dbReference type="Proteomes" id="UP000027222"/>
    </source>
</evidence>
<gene>
    <name evidence="2" type="ORF">GALMADRAFT_205262</name>
</gene>
<evidence type="ECO:0000313" key="2">
    <source>
        <dbReference type="EMBL" id="KDR86040.1"/>
    </source>
</evidence>
<feature type="compositionally biased region" description="Polar residues" evidence="1">
    <location>
        <begin position="1"/>
        <end position="13"/>
    </location>
</feature>
<name>A0A067TS53_GALM3</name>
<organism evidence="2 3">
    <name type="scientific">Galerina marginata (strain CBS 339.88)</name>
    <dbReference type="NCBI Taxonomy" id="685588"/>
    <lineage>
        <taxon>Eukaryota</taxon>
        <taxon>Fungi</taxon>
        <taxon>Dikarya</taxon>
        <taxon>Basidiomycota</taxon>
        <taxon>Agaricomycotina</taxon>
        <taxon>Agaricomycetes</taxon>
        <taxon>Agaricomycetidae</taxon>
        <taxon>Agaricales</taxon>
        <taxon>Agaricineae</taxon>
        <taxon>Strophariaceae</taxon>
        <taxon>Galerina</taxon>
    </lineage>
</organism>
<dbReference type="Proteomes" id="UP000027222">
    <property type="component" value="Unassembled WGS sequence"/>
</dbReference>
<feature type="region of interest" description="Disordered" evidence="1">
    <location>
        <begin position="1"/>
        <end position="26"/>
    </location>
</feature>
<sequence>MSSSIMILRQSSRPSEHDDAPEPFLPPEIIENIPHRVACDGPELTAALLLVSPWFLKSTITTGRRLNLTFDVLKIPSRTPNPAKHTWPDSTSAPRTSYRQHQRIFRLLPKLTRVQLRLPPLDARDHESAHTTRREDQELWRRRVEAYWATKSSYPDPHRTGPDVDLKEWPYQFQPMPADVTTGEHFYSWVGPSLVEFGKRFRKKRQSATN</sequence>
<dbReference type="EMBL" id="KL142367">
    <property type="protein sequence ID" value="KDR86040.1"/>
    <property type="molecule type" value="Genomic_DNA"/>
</dbReference>
<dbReference type="AlphaFoldDB" id="A0A067TS53"/>
<dbReference type="OrthoDB" id="3145912at2759"/>